<dbReference type="AlphaFoldDB" id="A0A370NKN1"/>
<evidence type="ECO:0000256" key="1">
    <source>
        <dbReference type="SAM" id="Phobius"/>
    </source>
</evidence>
<keyword evidence="1" id="KW-0472">Membrane</keyword>
<name>A0A370NKN1_9BURK</name>
<dbReference type="RefSeq" id="WP_115215457.1">
    <property type="nucleotide sequence ID" value="NZ_QKWJ01000071.1"/>
</dbReference>
<evidence type="ECO:0000313" key="4">
    <source>
        <dbReference type="Proteomes" id="UP000255165"/>
    </source>
</evidence>
<proteinExistence type="predicted"/>
<evidence type="ECO:0000313" key="3">
    <source>
        <dbReference type="EMBL" id="RDK06133.1"/>
    </source>
</evidence>
<dbReference type="PANTHER" id="PTHR36698:SF2">
    <property type="entry name" value="MCE_MLAD DOMAIN-CONTAINING PROTEIN"/>
    <property type="match status" value="1"/>
</dbReference>
<comment type="caution">
    <text evidence="3">The sequence shown here is derived from an EMBL/GenBank/DDBJ whole genome shotgun (WGS) entry which is preliminary data.</text>
</comment>
<evidence type="ECO:0000259" key="2">
    <source>
        <dbReference type="Pfam" id="PF02470"/>
    </source>
</evidence>
<protein>
    <recommendedName>
        <fullName evidence="2">Mce/MlaD domain-containing protein</fullName>
    </recommendedName>
</protein>
<keyword evidence="4" id="KW-1185">Reference proteome</keyword>
<gene>
    <name evidence="3" type="ORF">DN412_33160</name>
</gene>
<dbReference type="EMBL" id="QKWJ01000071">
    <property type="protein sequence ID" value="RDK06133.1"/>
    <property type="molecule type" value="Genomic_DNA"/>
</dbReference>
<reference evidence="4" key="1">
    <citation type="submission" date="2018-06" db="EMBL/GenBank/DDBJ databases">
        <authorList>
            <person name="Feng T."/>
            <person name="Jeon C.O."/>
        </authorList>
    </citation>
    <scope>NUCLEOTIDE SEQUENCE [LARGE SCALE GENOMIC DNA]</scope>
    <source>
        <strain evidence="4">S23</strain>
    </source>
</reference>
<keyword evidence="1" id="KW-0812">Transmembrane</keyword>
<dbReference type="PANTHER" id="PTHR36698">
    <property type="entry name" value="BLL5892 PROTEIN"/>
    <property type="match status" value="1"/>
</dbReference>
<sequence>MESKTYALFTGIFFVVLVAAGAALAVWMGRTRDVYAQDLTLISEESVSGLNREAPVLYRGIPVGKVADLRINPKNQKQVVITARLSQPLRLSTATTARLVSQGITGLSDIELLDSGRGSPLDQDNAAIPLEQSSLQRVGASLPEAVDDLRRLTQALIEIVNPAMREDLQNTMHNVSIASGELPDLLKSARTSLGGVDRLTGDLRGLTADLKTEVAGLQREATGTLSGFKGMASSFDRSAARVDRNILPQLEQTLQGVDEMTSSLNEVAVQQRDDPQRIIFGKHPARPGPGEVGFGG</sequence>
<keyword evidence="1" id="KW-1133">Transmembrane helix</keyword>
<organism evidence="3 4">
    <name type="scientific">Cupriavidus lacunae</name>
    <dbReference type="NCBI Taxonomy" id="2666307"/>
    <lineage>
        <taxon>Bacteria</taxon>
        <taxon>Pseudomonadati</taxon>
        <taxon>Pseudomonadota</taxon>
        <taxon>Betaproteobacteria</taxon>
        <taxon>Burkholderiales</taxon>
        <taxon>Burkholderiaceae</taxon>
        <taxon>Cupriavidus</taxon>
    </lineage>
</organism>
<feature type="transmembrane region" description="Helical" evidence="1">
    <location>
        <begin position="6"/>
        <end position="27"/>
    </location>
</feature>
<dbReference type="Proteomes" id="UP000255165">
    <property type="component" value="Unassembled WGS sequence"/>
</dbReference>
<feature type="domain" description="Mce/MlaD" evidence="2">
    <location>
        <begin position="46"/>
        <end position="112"/>
    </location>
</feature>
<accession>A0A370NKN1</accession>
<dbReference type="InterPro" id="IPR003399">
    <property type="entry name" value="Mce/MlaD"/>
</dbReference>
<dbReference type="Pfam" id="PF02470">
    <property type="entry name" value="MlaD"/>
    <property type="match status" value="1"/>
</dbReference>